<dbReference type="OrthoDB" id="1357022at2759"/>
<proteinExistence type="predicted"/>
<dbReference type="Gene3D" id="3.40.50.300">
    <property type="entry name" value="P-loop containing nucleotide triphosphate hydrolases"/>
    <property type="match status" value="1"/>
</dbReference>
<name>A0A1I7SBJ5_BURXY</name>
<evidence type="ECO:0000313" key="4">
    <source>
        <dbReference type="Proteomes" id="UP000659654"/>
    </source>
</evidence>
<dbReference type="Proteomes" id="UP000582659">
    <property type="component" value="Unassembled WGS sequence"/>
</dbReference>
<dbReference type="EMBL" id="CAJFDI010000005">
    <property type="protein sequence ID" value="CAD5230868.1"/>
    <property type="molecule type" value="Genomic_DNA"/>
</dbReference>
<sequence>MNGRLKRILEQAQVPPVHKRYVRRAFESEFEEVVDKFLEAAENDKAALSITGLTGTGKSALIRNLLWHRSDIVGHHFKRILFISDENTDLRKVPNLITNALFSLWKEIPDEKTLELFQNGPELLLRRVIDELQKVLIILDGVYLEEVVNFFKDLRCSLIITTNRRDLTNHIDNIFTYHITLEHTNIDDLTNLSTAYGLTNISRHYANVLLKITGGNFGLLEKLFTAAKGSNERLKFLVDQLRIGISTELDCISYYSHRSLYTPIDLTSSFLRPNVANQVVSLALLQMGVWLRIEILAKLWSVDLVDSNRNFICQMISAEMSHLAEFSLLDNSLDDNEIRVPPLFRHYLLAKTGTAQLTTYNKFIHRLRTDKTESKPYSDDYLLSQLVDPIKIEAALKRSCRRPSELVAKTSILDYVYEIFNHLFRR</sequence>
<dbReference type="eggNOG" id="KOG4658">
    <property type="taxonomic scope" value="Eukaryota"/>
</dbReference>
<feature type="domain" description="NB-ARC" evidence="1">
    <location>
        <begin position="27"/>
        <end position="186"/>
    </location>
</feature>
<organism evidence="3 5">
    <name type="scientific">Bursaphelenchus xylophilus</name>
    <name type="common">Pinewood nematode worm</name>
    <name type="synonym">Aphelenchoides xylophilus</name>
    <dbReference type="NCBI Taxonomy" id="6326"/>
    <lineage>
        <taxon>Eukaryota</taxon>
        <taxon>Metazoa</taxon>
        <taxon>Ecdysozoa</taxon>
        <taxon>Nematoda</taxon>
        <taxon>Chromadorea</taxon>
        <taxon>Rhabditida</taxon>
        <taxon>Tylenchina</taxon>
        <taxon>Tylenchomorpha</taxon>
        <taxon>Aphelenchoidea</taxon>
        <taxon>Aphelenchoididae</taxon>
        <taxon>Bursaphelenchus</taxon>
    </lineage>
</organism>
<keyword evidence="4" id="KW-1185">Reference proteome</keyword>
<gene>
    <name evidence="2" type="ORF">BXYJ_LOCUS11196</name>
</gene>
<reference evidence="2" key="2">
    <citation type="submission" date="2020-09" db="EMBL/GenBank/DDBJ databases">
        <authorList>
            <person name="Kikuchi T."/>
        </authorList>
    </citation>
    <scope>NUCLEOTIDE SEQUENCE</scope>
    <source>
        <strain evidence="2">Ka4C1</strain>
    </source>
</reference>
<dbReference type="Proteomes" id="UP000659654">
    <property type="component" value="Unassembled WGS sequence"/>
</dbReference>
<dbReference type="EMBL" id="CAJFCV020000005">
    <property type="protein sequence ID" value="CAG9121948.1"/>
    <property type="molecule type" value="Genomic_DNA"/>
</dbReference>
<dbReference type="SUPFAM" id="SSF52540">
    <property type="entry name" value="P-loop containing nucleoside triphosphate hydrolases"/>
    <property type="match status" value="1"/>
</dbReference>
<dbReference type="AlphaFoldDB" id="A0A1I7SBJ5"/>
<dbReference type="Proteomes" id="UP000095284">
    <property type="component" value="Unplaced"/>
</dbReference>
<dbReference type="Pfam" id="PF00931">
    <property type="entry name" value="NB-ARC"/>
    <property type="match status" value="1"/>
</dbReference>
<dbReference type="InterPro" id="IPR002182">
    <property type="entry name" value="NB-ARC"/>
</dbReference>
<evidence type="ECO:0000313" key="5">
    <source>
        <dbReference type="WBParaSite" id="BXY_1039400.1"/>
    </source>
</evidence>
<evidence type="ECO:0000313" key="3">
    <source>
        <dbReference type="Proteomes" id="UP000095284"/>
    </source>
</evidence>
<dbReference type="SMR" id="A0A1I7SBJ5"/>
<dbReference type="InterPro" id="IPR027417">
    <property type="entry name" value="P-loop_NTPase"/>
</dbReference>
<evidence type="ECO:0000259" key="1">
    <source>
        <dbReference type="Pfam" id="PF00931"/>
    </source>
</evidence>
<dbReference type="GO" id="GO:0043531">
    <property type="term" value="F:ADP binding"/>
    <property type="evidence" value="ECO:0007669"/>
    <property type="project" value="InterPro"/>
</dbReference>
<accession>A0A1I7SBJ5</accession>
<evidence type="ECO:0000313" key="2">
    <source>
        <dbReference type="EMBL" id="CAD5230868.1"/>
    </source>
</evidence>
<dbReference type="WBParaSite" id="BXY_1039400.1">
    <property type="protein sequence ID" value="BXY_1039400.1"/>
    <property type="gene ID" value="BXY_1039400"/>
</dbReference>
<reference evidence="5" key="1">
    <citation type="submission" date="2016-11" db="UniProtKB">
        <authorList>
            <consortium name="WormBaseParasite"/>
        </authorList>
    </citation>
    <scope>IDENTIFICATION</scope>
</reference>
<protein>
    <submittedName>
        <fullName evidence="2">(pine wood nematode) hypothetical protein</fullName>
    </submittedName>
    <submittedName>
        <fullName evidence="5">NB-ARC domain-containing protein</fullName>
    </submittedName>
</protein>